<dbReference type="RefSeq" id="WP_155797788.1">
    <property type="nucleotide sequence ID" value="NZ_AZDA01000079.1"/>
</dbReference>
<reference evidence="1 2" key="1">
    <citation type="journal article" date="2015" name="Genome Announc.">
        <title>Expanding the biotechnology potential of lactobacilli through comparative genomics of 213 strains and associated genera.</title>
        <authorList>
            <person name="Sun Z."/>
            <person name="Harris H.M."/>
            <person name="McCann A."/>
            <person name="Guo C."/>
            <person name="Argimon S."/>
            <person name="Zhang W."/>
            <person name="Yang X."/>
            <person name="Jeffery I.B."/>
            <person name="Cooney J.C."/>
            <person name="Kagawa T.F."/>
            <person name="Liu W."/>
            <person name="Song Y."/>
            <person name="Salvetti E."/>
            <person name="Wrobel A."/>
            <person name="Rasinkangas P."/>
            <person name="Parkhill J."/>
            <person name="Rea M.C."/>
            <person name="O'Sullivan O."/>
            <person name="Ritari J."/>
            <person name="Douillard F.P."/>
            <person name="Paul Ross R."/>
            <person name="Yang R."/>
            <person name="Briner A.E."/>
            <person name="Felis G.E."/>
            <person name="de Vos W.M."/>
            <person name="Barrangou R."/>
            <person name="Klaenhammer T.R."/>
            <person name="Caufield P.W."/>
            <person name="Cui Y."/>
            <person name="Zhang H."/>
            <person name="O'Toole P.W."/>
        </authorList>
    </citation>
    <scope>NUCLEOTIDE SEQUENCE [LARGE SCALE GENOMIC DNA]</scope>
    <source>
        <strain evidence="1 2">DSM 20003</strain>
    </source>
</reference>
<dbReference type="Proteomes" id="UP000051461">
    <property type="component" value="Unassembled WGS sequence"/>
</dbReference>
<organism evidence="1 2">
    <name type="scientific">Loigolactobacillus bifermentans DSM 20003</name>
    <dbReference type="NCBI Taxonomy" id="1423726"/>
    <lineage>
        <taxon>Bacteria</taxon>
        <taxon>Bacillati</taxon>
        <taxon>Bacillota</taxon>
        <taxon>Bacilli</taxon>
        <taxon>Lactobacillales</taxon>
        <taxon>Lactobacillaceae</taxon>
        <taxon>Loigolactobacillus</taxon>
    </lineage>
</organism>
<protein>
    <submittedName>
        <fullName evidence="1">Uncharacterized protein</fullName>
    </submittedName>
</protein>
<proteinExistence type="predicted"/>
<dbReference type="PATRIC" id="fig|1423726.3.peg.124"/>
<dbReference type="STRING" id="1423726.FC07_GL000116"/>
<keyword evidence="2" id="KW-1185">Reference proteome</keyword>
<gene>
    <name evidence="1" type="ORF">FC07_GL000116</name>
</gene>
<comment type="caution">
    <text evidence="1">The sequence shown here is derived from an EMBL/GenBank/DDBJ whole genome shotgun (WGS) entry which is preliminary data.</text>
</comment>
<dbReference type="OrthoDB" id="2300824at2"/>
<name>A0A0R1GMU2_9LACO</name>
<evidence type="ECO:0000313" key="1">
    <source>
        <dbReference type="EMBL" id="KRK35389.1"/>
    </source>
</evidence>
<accession>A0A0R1GMU2</accession>
<sequence>MPAINTNKNSEVNRGWNRRMVTGKTLEECDHKLVTYLNSQDFGSGEFMVLHEDNGSGVNTGYDLPDGDTCYISFMTYTGRL</sequence>
<dbReference type="EMBL" id="AZDA01000079">
    <property type="protein sequence ID" value="KRK35389.1"/>
    <property type="molecule type" value="Genomic_DNA"/>
</dbReference>
<dbReference type="AlphaFoldDB" id="A0A0R1GMU2"/>
<evidence type="ECO:0000313" key="2">
    <source>
        <dbReference type="Proteomes" id="UP000051461"/>
    </source>
</evidence>